<accession>A0ABS5VQ87</accession>
<proteinExistence type="predicted"/>
<dbReference type="RefSeq" id="WP_254152919.1">
    <property type="nucleotide sequence ID" value="NZ_JAHESD010000010.1"/>
</dbReference>
<evidence type="ECO:0000313" key="2">
    <source>
        <dbReference type="Proteomes" id="UP000772618"/>
    </source>
</evidence>
<keyword evidence="2" id="KW-1185">Reference proteome</keyword>
<comment type="caution">
    <text evidence="1">The sequence shown here is derived from an EMBL/GenBank/DDBJ whole genome shotgun (WGS) entry which is preliminary data.</text>
</comment>
<protein>
    <recommendedName>
        <fullName evidence="3">DDE transposase family protein</fullName>
    </recommendedName>
</protein>
<dbReference type="EMBL" id="JAHESD010000010">
    <property type="protein sequence ID" value="MBT1702949.1"/>
    <property type="molecule type" value="Genomic_DNA"/>
</dbReference>
<name>A0ABS5VQ87_9BACT</name>
<evidence type="ECO:0008006" key="3">
    <source>
        <dbReference type="Google" id="ProtNLM"/>
    </source>
</evidence>
<reference evidence="1 2" key="1">
    <citation type="submission" date="2021-05" db="EMBL/GenBank/DDBJ databases">
        <title>A Polyphasic approach of four new species of the genus Ohtaekwangia: Ohtaekwangia histidinii sp. nov., Ohtaekwangia cretensis sp. nov., Ohtaekwangia indiensis sp. nov., Ohtaekwangia reichenbachii sp. nov. from diverse environment.</title>
        <authorList>
            <person name="Octaviana S."/>
        </authorList>
    </citation>
    <scope>NUCLEOTIDE SEQUENCE [LARGE SCALE GENOMIC DNA]</scope>
    <source>
        <strain evidence="1 2">PWU20</strain>
    </source>
</reference>
<dbReference type="Proteomes" id="UP000772618">
    <property type="component" value="Unassembled WGS sequence"/>
</dbReference>
<gene>
    <name evidence="1" type="ORF">KK060_06640</name>
</gene>
<organism evidence="1 2">
    <name type="scientific">Chryseosolibacter indicus</name>
    <dbReference type="NCBI Taxonomy" id="2782351"/>
    <lineage>
        <taxon>Bacteria</taxon>
        <taxon>Pseudomonadati</taxon>
        <taxon>Bacteroidota</taxon>
        <taxon>Cytophagia</taxon>
        <taxon>Cytophagales</taxon>
        <taxon>Chryseotaleaceae</taxon>
        <taxon>Chryseosolibacter</taxon>
    </lineage>
</organism>
<evidence type="ECO:0000313" key="1">
    <source>
        <dbReference type="EMBL" id="MBT1702949.1"/>
    </source>
</evidence>
<sequence length="150" mass="17561">MANDKLSIEDKRYLAEILFTREQLDQKVVAKRVGVSEKTMSKWVNDYQWKKMRNRLLMSKENLMGTYYEHLENLNKKIEEAKQGHGDSKQADIIIKYTAAIRNLETDLAIQDLVESGIRFIKHLQKVGTMDQVLEISDLWNSFIQASIKR</sequence>